<feature type="domain" description="HTH deoR-type" evidence="5">
    <location>
        <begin position="3"/>
        <end position="58"/>
    </location>
</feature>
<dbReference type="SUPFAM" id="SSF100950">
    <property type="entry name" value="NagB/RpiA/CoA transferase-like"/>
    <property type="match status" value="1"/>
</dbReference>
<dbReference type="EMBL" id="FWZX01000012">
    <property type="protein sequence ID" value="SMF36038.1"/>
    <property type="molecule type" value="Genomic_DNA"/>
</dbReference>
<keyword evidence="2" id="KW-0805">Transcription regulation</keyword>
<proteinExistence type="predicted"/>
<gene>
    <name evidence="6" type="ORF">SAMN05428998_11237</name>
</gene>
<evidence type="ECO:0000313" key="6">
    <source>
        <dbReference type="EMBL" id="SMF36038.1"/>
    </source>
</evidence>
<dbReference type="PANTHER" id="PTHR30363">
    <property type="entry name" value="HTH-TYPE TRANSCRIPTIONAL REGULATOR SRLR-RELATED"/>
    <property type="match status" value="1"/>
</dbReference>
<dbReference type="GO" id="GO:0003700">
    <property type="term" value="F:DNA-binding transcription factor activity"/>
    <property type="evidence" value="ECO:0007669"/>
    <property type="project" value="InterPro"/>
</dbReference>
<evidence type="ECO:0000256" key="3">
    <source>
        <dbReference type="ARBA" id="ARBA00023125"/>
    </source>
</evidence>
<sequence length="254" mass="27485">MHRTARQNAILEALDGSGSATVAELTRTLGVSDETIRRDIKAMAGKGLVERVHGGVILPDIRREPAFQKRMSQNAAAKQAIARRVAALVENGDSLMLDTGSTTAYVARALADHRDLFVVTNSVEIARTLANGKKGNRVYLAGGELRGDDGATFGPNALEFVKRFRARFAIISVGALHPDEGVMDFHLQEAEFCQTVIACAARVVAVADVSKFRNQAPVKVCDIGRLDLLVTDRPPPEAFAERLREQEVELLIAG</sequence>
<dbReference type="InterPro" id="IPR001034">
    <property type="entry name" value="DeoR_HTH"/>
</dbReference>
<keyword evidence="3" id="KW-0238">DNA-binding</keyword>
<reference evidence="6 7" key="1">
    <citation type="submission" date="2017-04" db="EMBL/GenBank/DDBJ databases">
        <authorList>
            <person name="Afonso C.L."/>
            <person name="Miller P.J."/>
            <person name="Scott M.A."/>
            <person name="Spackman E."/>
            <person name="Goraichik I."/>
            <person name="Dimitrov K.M."/>
            <person name="Suarez D.L."/>
            <person name="Swayne D.E."/>
        </authorList>
    </citation>
    <scope>NUCLEOTIDE SEQUENCE [LARGE SCALE GENOMIC DNA]</scope>
    <source>
        <strain evidence="6 7">USBA 355</strain>
    </source>
</reference>
<evidence type="ECO:0000259" key="5">
    <source>
        <dbReference type="PROSITE" id="PS51000"/>
    </source>
</evidence>
<dbReference type="STRING" id="560819.SAMN05428998_11237"/>
<dbReference type="Pfam" id="PF00455">
    <property type="entry name" value="DeoRC"/>
    <property type="match status" value="1"/>
</dbReference>
<dbReference type="InterPro" id="IPR050313">
    <property type="entry name" value="Carb_Metab_HTH_regulators"/>
</dbReference>
<dbReference type="Gene3D" id="3.40.50.1360">
    <property type="match status" value="1"/>
</dbReference>
<dbReference type="Gene3D" id="1.10.10.10">
    <property type="entry name" value="Winged helix-like DNA-binding domain superfamily/Winged helix DNA-binding domain"/>
    <property type="match status" value="1"/>
</dbReference>
<dbReference type="InterPro" id="IPR014036">
    <property type="entry name" value="DeoR-like_C"/>
</dbReference>
<evidence type="ECO:0000313" key="7">
    <source>
        <dbReference type="Proteomes" id="UP000192917"/>
    </source>
</evidence>
<dbReference type="PRINTS" id="PR00037">
    <property type="entry name" value="HTHLACR"/>
</dbReference>
<dbReference type="Pfam" id="PF08220">
    <property type="entry name" value="HTH_DeoR"/>
    <property type="match status" value="1"/>
</dbReference>
<dbReference type="PROSITE" id="PS00894">
    <property type="entry name" value="HTH_DEOR_1"/>
    <property type="match status" value="1"/>
</dbReference>
<keyword evidence="4" id="KW-0804">Transcription</keyword>
<dbReference type="AlphaFoldDB" id="A0A1Y6BYD3"/>
<dbReference type="RefSeq" id="WP_085123574.1">
    <property type="nucleotide sequence ID" value="NZ_FWZX01000012.1"/>
</dbReference>
<accession>A0A1Y6BYD3</accession>
<name>A0A1Y6BYD3_9PROT</name>
<dbReference type="InterPro" id="IPR036390">
    <property type="entry name" value="WH_DNA-bd_sf"/>
</dbReference>
<keyword evidence="1" id="KW-0678">Repressor</keyword>
<dbReference type="GO" id="GO:0003677">
    <property type="term" value="F:DNA binding"/>
    <property type="evidence" value="ECO:0007669"/>
    <property type="project" value="UniProtKB-KW"/>
</dbReference>
<organism evidence="6 7">
    <name type="scientific">Tistlia consotensis USBA 355</name>
    <dbReference type="NCBI Taxonomy" id="560819"/>
    <lineage>
        <taxon>Bacteria</taxon>
        <taxon>Pseudomonadati</taxon>
        <taxon>Pseudomonadota</taxon>
        <taxon>Alphaproteobacteria</taxon>
        <taxon>Rhodospirillales</taxon>
        <taxon>Rhodovibrionaceae</taxon>
        <taxon>Tistlia</taxon>
    </lineage>
</organism>
<dbReference type="Proteomes" id="UP000192917">
    <property type="component" value="Unassembled WGS sequence"/>
</dbReference>
<dbReference type="SUPFAM" id="SSF46785">
    <property type="entry name" value="Winged helix' DNA-binding domain"/>
    <property type="match status" value="1"/>
</dbReference>
<dbReference type="PANTHER" id="PTHR30363:SF4">
    <property type="entry name" value="GLYCEROL-3-PHOSPHATE REGULON REPRESSOR"/>
    <property type="match status" value="1"/>
</dbReference>
<dbReference type="InterPro" id="IPR018356">
    <property type="entry name" value="Tscrpt_reg_HTH_DeoR_CS"/>
</dbReference>
<evidence type="ECO:0000256" key="2">
    <source>
        <dbReference type="ARBA" id="ARBA00023015"/>
    </source>
</evidence>
<dbReference type="SMART" id="SM01134">
    <property type="entry name" value="DeoRC"/>
    <property type="match status" value="1"/>
</dbReference>
<evidence type="ECO:0000256" key="1">
    <source>
        <dbReference type="ARBA" id="ARBA00022491"/>
    </source>
</evidence>
<protein>
    <submittedName>
        <fullName evidence="6">Transcriptional regulator, DeoR family</fullName>
    </submittedName>
</protein>
<dbReference type="InterPro" id="IPR037171">
    <property type="entry name" value="NagB/RpiA_transferase-like"/>
</dbReference>
<keyword evidence="7" id="KW-1185">Reference proteome</keyword>
<evidence type="ECO:0000256" key="4">
    <source>
        <dbReference type="ARBA" id="ARBA00023163"/>
    </source>
</evidence>
<dbReference type="SMART" id="SM00420">
    <property type="entry name" value="HTH_DEOR"/>
    <property type="match status" value="1"/>
</dbReference>
<dbReference type="PROSITE" id="PS51000">
    <property type="entry name" value="HTH_DEOR_2"/>
    <property type="match status" value="1"/>
</dbReference>
<dbReference type="InterPro" id="IPR036388">
    <property type="entry name" value="WH-like_DNA-bd_sf"/>
</dbReference>